<accession>A0A3E0MH94</accession>
<organism evidence="1 2">
    <name type="scientific">Microcystis wesenbergii TW10</name>
    <dbReference type="NCBI Taxonomy" id="2060474"/>
    <lineage>
        <taxon>Bacteria</taxon>
        <taxon>Bacillati</taxon>
        <taxon>Cyanobacteriota</taxon>
        <taxon>Cyanophyceae</taxon>
        <taxon>Oscillatoriophycideae</taxon>
        <taxon>Chroococcales</taxon>
        <taxon>Microcystaceae</taxon>
        <taxon>Microcystis</taxon>
    </lineage>
</organism>
<evidence type="ECO:0000313" key="1">
    <source>
        <dbReference type="EMBL" id="REJ58353.1"/>
    </source>
</evidence>
<dbReference type="EMBL" id="QQWD01000001">
    <property type="protein sequence ID" value="REJ58353.1"/>
    <property type="molecule type" value="Genomic_DNA"/>
</dbReference>
<reference evidence="1 2" key="1">
    <citation type="submission" date="2017-10" db="EMBL/GenBank/DDBJ databases">
        <title>A large-scale comparative metagenomic study reveals the eutrophication-driven functional interactions in six Microcystis-epibionts communities.</title>
        <authorList>
            <person name="Li Q."/>
            <person name="Lin F."/>
        </authorList>
    </citation>
    <scope>NUCLEOTIDE SEQUENCE [LARGE SCALE GENOMIC DNA]</scope>
    <source>
        <strain evidence="1">TW10</strain>
    </source>
</reference>
<gene>
    <name evidence="1" type="ORF">DWQ51_01510</name>
</gene>
<dbReference type="AlphaFoldDB" id="A0A3E0MH94"/>
<comment type="caution">
    <text evidence="1">The sequence shown here is derived from an EMBL/GenBank/DDBJ whole genome shotgun (WGS) entry which is preliminary data.</text>
</comment>
<evidence type="ECO:0000313" key="2">
    <source>
        <dbReference type="Proteomes" id="UP000257002"/>
    </source>
</evidence>
<dbReference type="Proteomes" id="UP000257002">
    <property type="component" value="Unassembled WGS sequence"/>
</dbReference>
<name>A0A3E0MH94_9CHRO</name>
<sequence>MRTRYYQLSVISYQLSVISYQLSVISYQLLVISYQLSVGKLGTYRWLHPTFAEIPIISNYQ</sequence>
<proteinExistence type="predicted"/>
<protein>
    <submittedName>
        <fullName evidence="1">Uncharacterized protein</fullName>
    </submittedName>
</protein>